<proteinExistence type="predicted"/>
<dbReference type="Proteomes" id="UP000218102">
    <property type="component" value="Unassembled WGS sequence"/>
</dbReference>
<protein>
    <submittedName>
        <fullName evidence="1">Uncharacterized protein</fullName>
    </submittedName>
</protein>
<accession>A0A0B5KNN4</accession>
<dbReference type="EMBL" id="NTME01000001">
    <property type="protein sequence ID" value="PBJ97529.1"/>
    <property type="molecule type" value="Genomic_DNA"/>
</dbReference>
<name>A0A0B5KNN4_PSEDL</name>
<gene>
    <name evidence="1" type="ORF">CMV24_02085</name>
</gene>
<reference evidence="1 2" key="1">
    <citation type="submission" date="2017-09" db="EMBL/GenBank/DDBJ databases">
        <authorList>
            <person name="Ehlers B."/>
            <person name="Leendertz F.H."/>
        </authorList>
    </citation>
    <scope>NUCLEOTIDE SEQUENCE [LARGE SCALE GENOMIC DNA]</scope>
    <source>
        <strain evidence="1 2">DJ-1</strain>
    </source>
</reference>
<dbReference type="RefSeq" id="WP_041506383.1">
    <property type="nucleotide sequence ID" value="NZ_CP010359.1"/>
</dbReference>
<dbReference type="AlphaFoldDB" id="A0A0B5KNN4"/>
<comment type="caution">
    <text evidence="1">The sequence shown here is derived from an EMBL/GenBank/DDBJ whole genome shotgun (WGS) entry which is preliminary data.</text>
</comment>
<evidence type="ECO:0000313" key="1">
    <source>
        <dbReference type="EMBL" id="PBJ97529.1"/>
    </source>
</evidence>
<evidence type="ECO:0000313" key="2">
    <source>
        <dbReference type="Proteomes" id="UP000218102"/>
    </source>
</evidence>
<organism evidence="1 2">
    <name type="scientific">Pseudomonas plecoglossicida</name>
    <dbReference type="NCBI Taxonomy" id="70775"/>
    <lineage>
        <taxon>Bacteria</taxon>
        <taxon>Pseudomonadati</taxon>
        <taxon>Pseudomonadota</taxon>
        <taxon>Gammaproteobacteria</taxon>
        <taxon>Pseudomonadales</taxon>
        <taxon>Pseudomonadaceae</taxon>
        <taxon>Pseudomonas</taxon>
    </lineage>
</organism>
<dbReference type="KEGG" id="ppj:RK21_05803"/>
<sequence>MSKPVNVEKATPTTFHAKQAPYSSLSNDVVAMIVNPDALAIWTYLQTRSSDWKVIGSHLQDRFAIGRERYSKAMACLKDLGLVSHEVVREEGTGKVLGRRVIVHYEPNLQVSEYSVNRSVGLPNCGQTDNYLIKDSITQSIEKEPMMGATAPSAPKTKAQKFDPMTAKPANVSEQVWSDWCQHRREIKHPLTATSCKRIAADLARHSNPDKVINLSISNGWRGLFPDKVLPGAGANHQSNHTDLDKIDHTEGLVRQPDGTYRVARS</sequence>